<proteinExistence type="predicted"/>
<dbReference type="OrthoDB" id="6426785at2759"/>
<keyword evidence="1" id="KW-0732">Signal</keyword>
<dbReference type="EMBL" id="BMAV01006724">
    <property type="protein sequence ID" value="GFY48964.1"/>
    <property type="molecule type" value="Genomic_DNA"/>
</dbReference>
<evidence type="ECO:0000256" key="1">
    <source>
        <dbReference type="SAM" id="SignalP"/>
    </source>
</evidence>
<protein>
    <submittedName>
        <fullName evidence="2">Uncharacterized protein</fullName>
    </submittedName>
</protein>
<dbReference type="AlphaFoldDB" id="A0A8X7C111"/>
<name>A0A8X7C111_9ARAC</name>
<gene>
    <name evidence="2" type="primary">AVEN_257839_1</name>
    <name evidence="2" type="ORF">TNIN_27981</name>
</gene>
<sequence length="168" mass="19440">MNYYLKLLYVCITCGLLALELHFVDSAEIGDGSMNYEDFDRCYRTITCYLGDEAYMETRVCYEIMTPQNYIEAVDIVKTAAADANLTFEADNLDDQRTEYCAYTEDEKRALYEHITGRLVDKFTTICSTRSKRHLCSNFEEFLDCGFRAMEKYAADGKCKMPEGLNKR</sequence>
<comment type="caution">
    <text evidence="2">The sequence shown here is derived from an EMBL/GenBank/DDBJ whole genome shotgun (WGS) entry which is preliminary data.</text>
</comment>
<dbReference type="Proteomes" id="UP000886998">
    <property type="component" value="Unassembled WGS sequence"/>
</dbReference>
<evidence type="ECO:0000313" key="3">
    <source>
        <dbReference type="Proteomes" id="UP000886998"/>
    </source>
</evidence>
<reference evidence="2" key="1">
    <citation type="submission" date="2020-08" db="EMBL/GenBank/DDBJ databases">
        <title>Multicomponent nature underlies the extraordinary mechanical properties of spider dragline silk.</title>
        <authorList>
            <person name="Kono N."/>
            <person name="Nakamura H."/>
            <person name="Mori M."/>
            <person name="Yoshida Y."/>
            <person name="Ohtoshi R."/>
            <person name="Malay A.D."/>
            <person name="Moran D.A.P."/>
            <person name="Tomita M."/>
            <person name="Numata K."/>
            <person name="Arakawa K."/>
        </authorList>
    </citation>
    <scope>NUCLEOTIDE SEQUENCE</scope>
</reference>
<feature type="signal peptide" evidence="1">
    <location>
        <begin position="1"/>
        <end position="26"/>
    </location>
</feature>
<feature type="chain" id="PRO_5036460468" evidence="1">
    <location>
        <begin position="27"/>
        <end position="168"/>
    </location>
</feature>
<organism evidence="2 3">
    <name type="scientific">Trichonephila inaurata madagascariensis</name>
    <dbReference type="NCBI Taxonomy" id="2747483"/>
    <lineage>
        <taxon>Eukaryota</taxon>
        <taxon>Metazoa</taxon>
        <taxon>Ecdysozoa</taxon>
        <taxon>Arthropoda</taxon>
        <taxon>Chelicerata</taxon>
        <taxon>Arachnida</taxon>
        <taxon>Araneae</taxon>
        <taxon>Araneomorphae</taxon>
        <taxon>Entelegynae</taxon>
        <taxon>Araneoidea</taxon>
        <taxon>Nephilidae</taxon>
        <taxon>Trichonephila</taxon>
        <taxon>Trichonephila inaurata</taxon>
    </lineage>
</organism>
<accession>A0A8X7C111</accession>
<evidence type="ECO:0000313" key="2">
    <source>
        <dbReference type="EMBL" id="GFY48964.1"/>
    </source>
</evidence>
<keyword evidence="3" id="KW-1185">Reference proteome</keyword>